<evidence type="ECO:0000259" key="2">
    <source>
        <dbReference type="PROSITE" id="PS50271"/>
    </source>
</evidence>
<name>A0A1Y2BQH6_9FUNG</name>
<dbReference type="Gene3D" id="3.30.40.10">
    <property type="entry name" value="Zinc/RING finger domain, C3HC4 (zinc finger)"/>
    <property type="match status" value="1"/>
</dbReference>
<sequence>MLHYASNQHHISLKINTLEVWCYQCIKWVGKRGKFRAEEERVDAIVKHFTKSKSPTIQSLQHHTTTRPATLGTRNFLLAWRKFLLGNEMPPEEINNQSLVVAREDYAYLMNPYMAPFHDFGIISETSWKTLCKFYKGGPAMSEDNIPKDNPVYFPLLEEIAAGKQRIIEQCKTRKPNAKSVVPISTSATFSNYQQLPSSL</sequence>
<dbReference type="GO" id="GO:0004843">
    <property type="term" value="F:cysteine-type deubiquitinase activity"/>
    <property type="evidence" value="ECO:0007669"/>
    <property type="project" value="InterPro"/>
</dbReference>
<dbReference type="EMBL" id="MCGO01000052">
    <property type="protein sequence ID" value="ORY36998.1"/>
    <property type="molecule type" value="Genomic_DNA"/>
</dbReference>
<dbReference type="GO" id="GO:0008270">
    <property type="term" value="F:zinc ion binding"/>
    <property type="evidence" value="ECO:0007669"/>
    <property type="project" value="UniProtKB-KW"/>
</dbReference>
<organism evidence="4 5">
    <name type="scientific">Rhizoclosmatium globosum</name>
    <dbReference type="NCBI Taxonomy" id="329046"/>
    <lineage>
        <taxon>Eukaryota</taxon>
        <taxon>Fungi</taxon>
        <taxon>Fungi incertae sedis</taxon>
        <taxon>Chytridiomycota</taxon>
        <taxon>Chytridiomycota incertae sedis</taxon>
        <taxon>Chytridiomycetes</taxon>
        <taxon>Chytridiales</taxon>
        <taxon>Chytriomycetaceae</taxon>
        <taxon>Rhizoclosmatium</taxon>
    </lineage>
</organism>
<accession>A0A1Y2BQH6</accession>
<gene>
    <name evidence="4" type="ORF">BCR33DRAFT_721654</name>
</gene>
<feature type="domain" description="UBP-type" evidence="2">
    <location>
        <begin position="1"/>
        <end position="53"/>
    </location>
</feature>
<protein>
    <submittedName>
        <fullName evidence="4">Uncharacterized protein</fullName>
    </submittedName>
</protein>
<dbReference type="Proteomes" id="UP000193642">
    <property type="component" value="Unassembled WGS sequence"/>
</dbReference>
<proteinExistence type="predicted"/>
<keyword evidence="1" id="KW-0863">Zinc-finger</keyword>
<keyword evidence="1" id="KW-0479">Metal-binding</keyword>
<dbReference type="OrthoDB" id="3219396at2759"/>
<dbReference type="Gene3D" id="3.30.2230.10">
    <property type="entry name" value="DUSP-like"/>
    <property type="match status" value="1"/>
</dbReference>
<dbReference type="PROSITE" id="PS51283">
    <property type="entry name" value="DUSP"/>
    <property type="match status" value="1"/>
</dbReference>
<evidence type="ECO:0000259" key="3">
    <source>
        <dbReference type="PROSITE" id="PS51283"/>
    </source>
</evidence>
<dbReference type="InterPro" id="IPR035927">
    <property type="entry name" value="DUSP-like_sf"/>
</dbReference>
<feature type="domain" description="DUSP" evidence="3">
    <location>
        <begin position="37"/>
        <end position="147"/>
    </location>
</feature>
<keyword evidence="5" id="KW-1185">Reference proteome</keyword>
<evidence type="ECO:0000313" key="4">
    <source>
        <dbReference type="EMBL" id="ORY36998.1"/>
    </source>
</evidence>
<dbReference type="InterPro" id="IPR013083">
    <property type="entry name" value="Znf_RING/FYVE/PHD"/>
</dbReference>
<reference evidence="4 5" key="1">
    <citation type="submission" date="2016-07" db="EMBL/GenBank/DDBJ databases">
        <title>Pervasive Adenine N6-methylation of Active Genes in Fungi.</title>
        <authorList>
            <consortium name="DOE Joint Genome Institute"/>
            <person name="Mondo S.J."/>
            <person name="Dannebaum R.O."/>
            <person name="Kuo R.C."/>
            <person name="Labutti K."/>
            <person name="Haridas S."/>
            <person name="Kuo A."/>
            <person name="Salamov A."/>
            <person name="Ahrendt S.R."/>
            <person name="Lipzen A."/>
            <person name="Sullivan W."/>
            <person name="Andreopoulos W.B."/>
            <person name="Clum A."/>
            <person name="Lindquist E."/>
            <person name="Daum C."/>
            <person name="Ramamoorthy G.K."/>
            <person name="Gryganskyi A."/>
            <person name="Culley D."/>
            <person name="Magnuson J.K."/>
            <person name="James T.Y."/>
            <person name="O'Malley M.A."/>
            <person name="Stajich J.E."/>
            <person name="Spatafora J.W."/>
            <person name="Visel A."/>
            <person name="Grigoriev I.V."/>
        </authorList>
    </citation>
    <scope>NUCLEOTIDE SEQUENCE [LARGE SCALE GENOMIC DNA]</scope>
    <source>
        <strain evidence="4 5">JEL800</strain>
    </source>
</reference>
<dbReference type="PROSITE" id="PS50271">
    <property type="entry name" value="ZF_UBP"/>
    <property type="match status" value="1"/>
</dbReference>
<comment type="caution">
    <text evidence="4">The sequence shown here is derived from an EMBL/GenBank/DDBJ whole genome shotgun (WGS) entry which is preliminary data.</text>
</comment>
<dbReference type="InterPro" id="IPR006615">
    <property type="entry name" value="Pept_C19_DUSP"/>
</dbReference>
<dbReference type="SUPFAM" id="SSF143791">
    <property type="entry name" value="DUSP-like"/>
    <property type="match status" value="1"/>
</dbReference>
<dbReference type="AlphaFoldDB" id="A0A1Y2BQH6"/>
<dbReference type="Pfam" id="PF02148">
    <property type="entry name" value="zf-UBP"/>
    <property type="match status" value="1"/>
</dbReference>
<evidence type="ECO:0000313" key="5">
    <source>
        <dbReference type="Proteomes" id="UP000193642"/>
    </source>
</evidence>
<evidence type="ECO:0000256" key="1">
    <source>
        <dbReference type="PROSITE-ProRule" id="PRU00502"/>
    </source>
</evidence>
<dbReference type="Pfam" id="PF06337">
    <property type="entry name" value="DUSP"/>
    <property type="match status" value="1"/>
</dbReference>
<dbReference type="InterPro" id="IPR001607">
    <property type="entry name" value="Znf_UBP"/>
</dbReference>
<keyword evidence="1" id="KW-0862">Zinc</keyword>